<dbReference type="PROSITE" id="PS50995">
    <property type="entry name" value="HTH_MARR_2"/>
    <property type="match status" value="1"/>
</dbReference>
<name>A0A7W8LAD4_9BURK</name>
<dbReference type="SMART" id="SM00347">
    <property type="entry name" value="HTH_MARR"/>
    <property type="match status" value="1"/>
</dbReference>
<dbReference type="InterPro" id="IPR036390">
    <property type="entry name" value="WH_DNA-bd_sf"/>
</dbReference>
<dbReference type="PANTHER" id="PTHR42756">
    <property type="entry name" value="TRANSCRIPTIONAL REGULATOR, MARR"/>
    <property type="match status" value="1"/>
</dbReference>
<feature type="domain" description="HTH marR-type" evidence="5">
    <location>
        <begin position="32"/>
        <end position="164"/>
    </location>
</feature>
<keyword evidence="2 6" id="KW-0238">DNA-binding</keyword>
<keyword evidence="1" id="KW-0805">Transcription regulation</keyword>
<organism evidence="6 7">
    <name type="scientific">Paraburkholderia youngii</name>
    <dbReference type="NCBI Taxonomy" id="2782701"/>
    <lineage>
        <taxon>Bacteria</taxon>
        <taxon>Pseudomonadati</taxon>
        <taxon>Pseudomonadota</taxon>
        <taxon>Betaproteobacteria</taxon>
        <taxon>Burkholderiales</taxon>
        <taxon>Burkholderiaceae</taxon>
        <taxon>Paraburkholderia</taxon>
    </lineage>
</organism>
<evidence type="ECO:0000256" key="3">
    <source>
        <dbReference type="ARBA" id="ARBA00023163"/>
    </source>
</evidence>
<dbReference type="GO" id="GO:0003677">
    <property type="term" value="F:DNA binding"/>
    <property type="evidence" value="ECO:0007669"/>
    <property type="project" value="UniProtKB-KW"/>
</dbReference>
<sequence>MAAARTSGRGKGKGGVASEDPILRHWREAVPDDRLAHLVKDAGRAMIRGLQMRLAQHEVSFGHWAYLRVLWVTDGLTQKELSDETGTTTPTTFSAVSAMEKLGYVERRYEPGNRKNTHVYLTARGRSLKHKLVPLAEEVNEISVRGLKATEINVARKVLLTIIENMARDESESDDPALRIPSTREVGNLIAARGEEVDQD</sequence>
<reference evidence="6 7" key="1">
    <citation type="submission" date="2020-08" db="EMBL/GenBank/DDBJ databases">
        <title>Genomic Encyclopedia of Type Strains, Phase IV (KMG-V): Genome sequencing to study the core and pangenomes of soil and plant-associated prokaryotes.</title>
        <authorList>
            <person name="Whitman W."/>
        </authorList>
    </citation>
    <scope>NUCLEOTIDE SEQUENCE [LARGE SCALE GENOMIC DNA]</scope>
    <source>
        <strain evidence="6 7">JPY162</strain>
    </source>
</reference>
<dbReference type="Proteomes" id="UP000592820">
    <property type="component" value="Unassembled WGS sequence"/>
</dbReference>
<comment type="caution">
    <text evidence="6">The sequence shown here is derived from an EMBL/GenBank/DDBJ whole genome shotgun (WGS) entry which is preliminary data.</text>
</comment>
<evidence type="ECO:0000256" key="1">
    <source>
        <dbReference type="ARBA" id="ARBA00023015"/>
    </source>
</evidence>
<feature type="region of interest" description="Disordered" evidence="4">
    <location>
        <begin position="1"/>
        <end position="20"/>
    </location>
</feature>
<evidence type="ECO:0000256" key="2">
    <source>
        <dbReference type="ARBA" id="ARBA00023125"/>
    </source>
</evidence>
<keyword evidence="3" id="KW-0804">Transcription</keyword>
<evidence type="ECO:0000313" key="6">
    <source>
        <dbReference type="EMBL" id="MBB5403028.1"/>
    </source>
</evidence>
<protein>
    <submittedName>
        <fullName evidence="6">DNA-binding MarR family transcriptional regulator</fullName>
    </submittedName>
</protein>
<dbReference type="GO" id="GO:0003700">
    <property type="term" value="F:DNA-binding transcription factor activity"/>
    <property type="evidence" value="ECO:0007669"/>
    <property type="project" value="InterPro"/>
</dbReference>
<dbReference type="Gene3D" id="1.10.10.10">
    <property type="entry name" value="Winged helix-like DNA-binding domain superfamily/Winged helix DNA-binding domain"/>
    <property type="match status" value="1"/>
</dbReference>
<evidence type="ECO:0000313" key="7">
    <source>
        <dbReference type="Proteomes" id="UP000592820"/>
    </source>
</evidence>
<dbReference type="AlphaFoldDB" id="A0A7W8LAD4"/>
<evidence type="ECO:0000256" key="4">
    <source>
        <dbReference type="SAM" id="MobiDB-lite"/>
    </source>
</evidence>
<dbReference type="SUPFAM" id="SSF46785">
    <property type="entry name" value="Winged helix' DNA-binding domain"/>
    <property type="match status" value="1"/>
</dbReference>
<dbReference type="Pfam" id="PF12802">
    <property type="entry name" value="MarR_2"/>
    <property type="match status" value="1"/>
</dbReference>
<dbReference type="RefSeq" id="WP_184227523.1">
    <property type="nucleotide sequence ID" value="NZ_JACHDE010000011.1"/>
</dbReference>
<accession>A0A7W8LAD4</accession>
<dbReference type="PANTHER" id="PTHR42756:SF1">
    <property type="entry name" value="TRANSCRIPTIONAL REPRESSOR OF EMRAB OPERON"/>
    <property type="match status" value="1"/>
</dbReference>
<gene>
    <name evidence="6" type="ORF">HDG41_005114</name>
</gene>
<dbReference type="InterPro" id="IPR000835">
    <property type="entry name" value="HTH_MarR-typ"/>
</dbReference>
<dbReference type="InterPro" id="IPR036388">
    <property type="entry name" value="WH-like_DNA-bd_sf"/>
</dbReference>
<dbReference type="EMBL" id="JACHDE010000011">
    <property type="protein sequence ID" value="MBB5403028.1"/>
    <property type="molecule type" value="Genomic_DNA"/>
</dbReference>
<evidence type="ECO:0000259" key="5">
    <source>
        <dbReference type="PROSITE" id="PS50995"/>
    </source>
</evidence>
<proteinExistence type="predicted"/>